<dbReference type="InterPro" id="IPR027417">
    <property type="entry name" value="P-loop_NTPase"/>
</dbReference>
<keyword evidence="5" id="KW-1185">Reference proteome</keyword>
<dbReference type="GO" id="GO:0016887">
    <property type="term" value="F:ATP hydrolysis activity"/>
    <property type="evidence" value="ECO:0007669"/>
    <property type="project" value="InterPro"/>
</dbReference>
<gene>
    <name evidence="4" type="ORF">Q4F26_02640</name>
</gene>
<reference evidence="4" key="1">
    <citation type="submission" date="2023-07" db="EMBL/GenBank/DDBJ databases">
        <title>Between Cages and Wild: Unraveling the Impact of Captivity on Animal Microbiomes and Antimicrobial Resistance.</title>
        <authorList>
            <person name="Schmartz G.P."/>
            <person name="Rehner J."/>
            <person name="Schuff M.J."/>
            <person name="Becker S.L."/>
            <person name="Kravczyk M."/>
            <person name="Gurevich A."/>
            <person name="Francke R."/>
            <person name="Mueller R."/>
            <person name="Keller V."/>
            <person name="Keller A."/>
        </authorList>
    </citation>
    <scope>NUCLEOTIDE SEQUENCE</scope>
    <source>
        <strain evidence="4">S39M_St_73</strain>
    </source>
</reference>
<organism evidence="4 5">
    <name type="scientific">Atopococcus tabaci</name>
    <dbReference type="NCBI Taxonomy" id="269774"/>
    <lineage>
        <taxon>Bacteria</taxon>
        <taxon>Bacillati</taxon>
        <taxon>Bacillota</taxon>
        <taxon>Bacilli</taxon>
        <taxon>Lactobacillales</taxon>
        <taxon>Carnobacteriaceae</taxon>
        <taxon>Atopococcus</taxon>
    </lineage>
</organism>
<evidence type="ECO:0000256" key="2">
    <source>
        <dbReference type="ARBA" id="ARBA00022840"/>
    </source>
</evidence>
<evidence type="ECO:0000259" key="3">
    <source>
        <dbReference type="PROSITE" id="PS50893"/>
    </source>
</evidence>
<dbReference type="Pfam" id="PF00005">
    <property type="entry name" value="ABC_tran"/>
    <property type="match status" value="1"/>
</dbReference>
<evidence type="ECO:0000313" key="5">
    <source>
        <dbReference type="Proteomes" id="UP001171751"/>
    </source>
</evidence>
<proteinExistence type="predicted"/>
<dbReference type="AlphaFoldDB" id="A0AA43ZRV1"/>
<protein>
    <submittedName>
        <fullName evidence="4">ABC transporter ATP-binding protein</fullName>
    </submittedName>
</protein>
<sequence>MIELNNVSFVRQGRTILEAIDWQIKPGEHWVMMGLNGSGKTSILNIIQGQNWPTTGSVKILGETFGKTSIPNLQKRIGWVGSTLNTRINHYQAVEKIILSGIFSTIGVYQKYTESDLEAVDQVMKNLDIYDLKGKKYSECSQGQQQFILIARSLINQPELLILDEPCNGLDLFATEKLLHKTVELIGRESGPTIIFVTHHAEQIMPEFDHTLLLKDGRIFEQGSTQDILNVDKLTAFYDQPVNVVNLDNDRFLVHVK</sequence>
<dbReference type="PANTHER" id="PTHR43158">
    <property type="entry name" value="SKFA PEPTIDE EXPORT ATP-BINDING PROTEIN SKFE"/>
    <property type="match status" value="1"/>
</dbReference>
<dbReference type="Gene3D" id="3.40.50.300">
    <property type="entry name" value="P-loop containing nucleotide triphosphate hydrolases"/>
    <property type="match status" value="1"/>
</dbReference>
<dbReference type="PANTHER" id="PTHR43158:SF2">
    <property type="entry name" value="SKFA PEPTIDE EXPORT ATP-BINDING PROTEIN SKFE"/>
    <property type="match status" value="1"/>
</dbReference>
<name>A0AA43ZRV1_9LACT</name>
<comment type="caution">
    <text evidence="4">The sequence shown here is derived from an EMBL/GenBank/DDBJ whole genome shotgun (WGS) entry which is preliminary data.</text>
</comment>
<keyword evidence="1" id="KW-0547">Nucleotide-binding</keyword>
<dbReference type="GO" id="GO:0005524">
    <property type="term" value="F:ATP binding"/>
    <property type="evidence" value="ECO:0007669"/>
    <property type="project" value="UniProtKB-KW"/>
</dbReference>
<dbReference type="InterPro" id="IPR003439">
    <property type="entry name" value="ABC_transporter-like_ATP-bd"/>
</dbReference>
<dbReference type="SUPFAM" id="SSF52540">
    <property type="entry name" value="P-loop containing nucleoside triphosphate hydrolases"/>
    <property type="match status" value="1"/>
</dbReference>
<dbReference type="SMART" id="SM00382">
    <property type="entry name" value="AAA"/>
    <property type="match status" value="1"/>
</dbReference>
<dbReference type="EMBL" id="JAUNQW010000007">
    <property type="protein sequence ID" value="MDO5457216.1"/>
    <property type="molecule type" value="Genomic_DNA"/>
</dbReference>
<feature type="domain" description="ABC transporter" evidence="3">
    <location>
        <begin position="2"/>
        <end position="241"/>
    </location>
</feature>
<evidence type="ECO:0000313" key="4">
    <source>
        <dbReference type="EMBL" id="MDO5457216.1"/>
    </source>
</evidence>
<accession>A0AA43ZRV1</accession>
<keyword evidence="2 4" id="KW-0067">ATP-binding</keyword>
<evidence type="ECO:0000256" key="1">
    <source>
        <dbReference type="ARBA" id="ARBA00022741"/>
    </source>
</evidence>
<dbReference type="InterPro" id="IPR003593">
    <property type="entry name" value="AAA+_ATPase"/>
</dbReference>
<dbReference type="Proteomes" id="UP001171751">
    <property type="component" value="Unassembled WGS sequence"/>
</dbReference>
<dbReference type="PROSITE" id="PS50893">
    <property type="entry name" value="ABC_TRANSPORTER_2"/>
    <property type="match status" value="1"/>
</dbReference>